<gene>
    <name evidence="1" type="ORF">CARN2_0994</name>
</gene>
<organism evidence="1">
    <name type="scientific">mine drainage metagenome</name>
    <dbReference type="NCBI Taxonomy" id="410659"/>
    <lineage>
        <taxon>unclassified sequences</taxon>
        <taxon>metagenomes</taxon>
        <taxon>ecological metagenomes</taxon>
    </lineage>
</organism>
<evidence type="ECO:0000313" key="1">
    <source>
        <dbReference type="EMBL" id="CBH96005.1"/>
    </source>
</evidence>
<comment type="caution">
    <text evidence="1">The sequence shown here is derived from an EMBL/GenBank/DDBJ whole genome shotgun (WGS) entry which is preliminary data.</text>
</comment>
<dbReference type="AlphaFoldDB" id="E6PM53"/>
<protein>
    <submittedName>
        <fullName evidence="1">Uncharacterized protein</fullName>
    </submittedName>
</protein>
<sequence>MGRPGVDLSVPPDLPLRVMPPRWDEKTWGGPAFSHEHPKPLAAPGVREETIFGLQGERQCRDDRQVIGASLRRCRTP</sequence>
<dbReference type="EMBL" id="CABM01000017">
    <property type="protein sequence ID" value="CBH96005.1"/>
    <property type="molecule type" value="Genomic_DNA"/>
</dbReference>
<proteinExistence type="predicted"/>
<name>E6PM53_9ZZZZ</name>
<accession>E6PM53</accession>
<reference evidence="1" key="1">
    <citation type="submission" date="2009-10" db="EMBL/GenBank/DDBJ databases">
        <title>Diversity of trophic interactions inside an arsenic-rich microbial ecosystem.</title>
        <authorList>
            <person name="Bertin P.N."/>
            <person name="Heinrich-Salmeron A."/>
            <person name="Pelletier E."/>
            <person name="Goulhen-Chollet F."/>
            <person name="Arsene-Ploetze F."/>
            <person name="Gallien S."/>
            <person name="Calteau A."/>
            <person name="Vallenet D."/>
            <person name="Casiot C."/>
            <person name="Chane-Woon-Ming B."/>
            <person name="Giloteaux L."/>
            <person name="Barakat M."/>
            <person name="Bonnefoy V."/>
            <person name="Bruneel O."/>
            <person name="Chandler M."/>
            <person name="Cleiss J."/>
            <person name="Duran R."/>
            <person name="Elbaz-Poulichet F."/>
            <person name="Fonknechten N."/>
            <person name="Lauga B."/>
            <person name="Mornico D."/>
            <person name="Ortet P."/>
            <person name="Schaeffer C."/>
            <person name="Siguier P."/>
            <person name="Alexander Thil Smith A."/>
            <person name="Van Dorsselaer A."/>
            <person name="Weissenbach J."/>
            <person name="Medigue C."/>
            <person name="Le Paslier D."/>
        </authorList>
    </citation>
    <scope>NUCLEOTIDE SEQUENCE</scope>
</reference>